<accession>A0A811QEP8</accession>
<dbReference type="PANTHER" id="PTHR31744">
    <property type="entry name" value="PROTEIN CUP-SHAPED COTYLEDON 2-RELATED"/>
    <property type="match status" value="1"/>
</dbReference>
<evidence type="ECO:0000259" key="5">
    <source>
        <dbReference type="PROSITE" id="PS51005"/>
    </source>
</evidence>
<dbReference type="GO" id="GO:0003677">
    <property type="term" value="F:DNA binding"/>
    <property type="evidence" value="ECO:0007669"/>
    <property type="project" value="UniProtKB-KW"/>
</dbReference>
<dbReference type="PROSITE" id="PS51005">
    <property type="entry name" value="NAC"/>
    <property type="match status" value="1"/>
</dbReference>
<comment type="caution">
    <text evidence="6">The sequence shown here is derived from an EMBL/GenBank/DDBJ whole genome shotgun (WGS) entry which is preliminary data.</text>
</comment>
<evidence type="ECO:0000256" key="2">
    <source>
        <dbReference type="ARBA" id="ARBA00023125"/>
    </source>
</evidence>
<keyword evidence="7" id="KW-1185">Reference proteome</keyword>
<keyword evidence="1" id="KW-0805">Transcription regulation</keyword>
<proteinExistence type="predicted"/>
<gene>
    <name evidence="6" type="ORF">NCGR_LOCUS38087</name>
</gene>
<keyword evidence="2" id="KW-0238">DNA-binding</keyword>
<evidence type="ECO:0000313" key="6">
    <source>
        <dbReference type="EMBL" id="CAD6254483.1"/>
    </source>
</evidence>
<feature type="domain" description="NAC" evidence="5">
    <location>
        <begin position="15"/>
        <end position="213"/>
    </location>
</feature>
<dbReference type="AlphaFoldDB" id="A0A811QEP8"/>
<evidence type="ECO:0000256" key="1">
    <source>
        <dbReference type="ARBA" id="ARBA00023015"/>
    </source>
</evidence>
<keyword evidence="3" id="KW-0804">Transcription</keyword>
<name>A0A811QEP8_9POAL</name>
<organism evidence="6 7">
    <name type="scientific">Miscanthus lutarioriparius</name>
    <dbReference type="NCBI Taxonomy" id="422564"/>
    <lineage>
        <taxon>Eukaryota</taxon>
        <taxon>Viridiplantae</taxon>
        <taxon>Streptophyta</taxon>
        <taxon>Embryophyta</taxon>
        <taxon>Tracheophyta</taxon>
        <taxon>Spermatophyta</taxon>
        <taxon>Magnoliopsida</taxon>
        <taxon>Liliopsida</taxon>
        <taxon>Poales</taxon>
        <taxon>Poaceae</taxon>
        <taxon>PACMAD clade</taxon>
        <taxon>Panicoideae</taxon>
        <taxon>Andropogonodae</taxon>
        <taxon>Andropogoneae</taxon>
        <taxon>Saccharinae</taxon>
        <taxon>Miscanthus</taxon>
    </lineage>
</organism>
<sequence length="403" mass="43668">MDFSKPTASEASVDLKPGFKFKPTEEEIVTCYLRPRAVNEPLPSTFIVDLVILSCNPWDLVPVGSVEKYFFCQRVQRWPHGNRYNRAAGDGHWRASGKDVPIFSNIINGGMPLMVGLRKTLVFYLVKAAAGENTEWVMHEYSLVQAGLTPYPVISPSGTNNLGEYSRYAVAITKKKDNLSKALSNATTSVPKVVPVMTINSDDSWVVCRIFKKKKKHALRATAQRYNIADGGQVRFFNFLGKGNLEGTSSSGSLTDLPIEKAKDNNEGYFNGLAGAVVDLAFFDFVGGSAGAVVDLGCSGAASVSFEAPFSIVVPLFSLSTVTLLEALLFAFSSPITKSFRLLLELTGSGGLDNFGEESTFGDTDTIICPLLHWTLLYRAYPRVLTSGLGDGLNGLSSCFGCT</sequence>
<protein>
    <recommendedName>
        <fullName evidence="5">NAC domain-containing protein</fullName>
    </recommendedName>
</protein>
<dbReference type="InterPro" id="IPR036093">
    <property type="entry name" value="NAC_dom_sf"/>
</dbReference>
<dbReference type="InterPro" id="IPR003441">
    <property type="entry name" value="NAC-dom"/>
</dbReference>
<evidence type="ECO:0000313" key="7">
    <source>
        <dbReference type="Proteomes" id="UP000604825"/>
    </source>
</evidence>
<dbReference type="Gene3D" id="2.170.150.80">
    <property type="entry name" value="NAC domain"/>
    <property type="match status" value="1"/>
</dbReference>
<reference evidence="6" key="1">
    <citation type="submission" date="2020-10" db="EMBL/GenBank/DDBJ databases">
        <authorList>
            <person name="Han B."/>
            <person name="Lu T."/>
            <person name="Zhao Q."/>
            <person name="Huang X."/>
            <person name="Zhao Y."/>
        </authorList>
    </citation>
    <scope>NUCLEOTIDE SEQUENCE</scope>
</reference>
<evidence type="ECO:0000256" key="3">
    <source>
        <dbReference type="ARBA" id="ARBA00023163"/>
    </source>
</evidence>
<evidence type="ECO:0000256" key="4">
    <source>
        <dbReference type="ARBA" id="ARBA00023242"/>
    </source>
</evidence>
<dbReference type="OrthoDB" id="597906at2759"/>
<keyword evidence="4" id="KW-0539">Nucleus</keyword>
<dbReference type="EMBL" id="CAJGYO010000009">
    <property type="protein sequence ID" value="CAD6254483.1"/>
    <property type="molecule type" value="Genomic_DNA"/>
</dbReference>
<dbReference type="Pfam" id="PF02365">
    <property type="entry name" value="NAM"/>
    <property type="match status" value="1"/>
</dbReference>
<dbReference type="Proteomes" id="UP000604825">
    <property type="component" value="Unassembled WGS sequence"/>
</dbReference>
<dbReference type="SUPFAM" id="SSF101941">
    <property type="entry name" value="NAC domain"/>
    <property type="match status" value="1"/>
</dbReference>
<dbReference type="GO" id="GO:0006355">
    <property type="term" value="P:regulation of DNA-templated transcription"/>
    <property type="evidence" value="ECO:0007669"/>
    <property type="project" value="InterPro"/>
</dbReference>